<proteinExistence type="inferred from homology"/>
<dbReference type="InterPro" id="IPR042541">
    <property type="entry name" value="BART_sf"/>
</dbReference>
<feature type="domain" description="BART" evidence="11">
    <location>
        <begin position="3"/>
        <end position="126"/>
    </location>
</feature>
<evidence type="ECO:0000256" key="1">
    <source>
        <dbReference type="ARBA" id="ARBA00004138"/>
    </source>
</evidence>
<evidence type="ECO:0000256" key="3">
    <source>
        <dbReference type="ARBA" id="ARBA00007460"/>
    </source>
</evidence>
<keyword evidence="5" id="KW-0963">Cytoplasm</keyword>
<feature type="compositionally biased region" description="Polar residues" evidence="10">
    <location>
        <begin position="395"/>
        <end position="404"/>
    </location>
</feature>
<evidence type="ECO:0000256" key="9">
    <source>
        <dbReference type="ARBA" id="ARBA00031593"/>
    </source>
</evidence>
<feature type="region of interest" description="Disordered" evidence="10">
    <location>
        <begin position="287"/>
        <end position="368"/>
    </location>
</feature>
<comment type="similarity">
    <text evidence="3">Belongs to the CFAP36 family.</text>
</comment>
<reference evidence="12 13" key="1">
    <citation type="journal article" date="2015" name="PLoS Pathog.">
        <title>Leptomonas seymouri: Adaptations to the Dixenous Life Cycle Analyzed by Genome Sequencing, Transcriptome Profiling and Co-infection with Leishmania donovani.</title>
        <authorList>
            <person name="Kraeva N."/>
            <person name="Butenko A."/>
            <person name="Hlavacova J."/>
            <person name="Kostygov A."/>
            <person name="Myskova J."/>
            <person name="Grybchuk D."/>
            <person name="Lestinova T."/>
            <person name="Votypka J."/>
            <person name="Volf P."/>
            <person name="Opperdoes F."/>
            <person name="Flegontov P."/>
            <person name="Lukes J."/>
            <person name="Yurchenko V."/>
        </authorList>
    </citation>
    <scope>NUCLEOTIDE SEQUENCE [LARGE SCALE GENOMIC DNA]</scope>
    <source>
        <strain evidence="12 13">ATCC 30220</strain>
    </source>
</reference>
<evidence type="ECO:0000256" key="5">
    <source>
        <dbReference type="ARBA" id="ARBA00022490"/>
    </source>
</evidence>
<dbReference type="EMBL" id="LJSK01000292">
    <property type="protein sequence ID" value="KPI84069.1"/>
    <property type="molecule type" value="Genomic_DNA"/>
</dbReference>
<dbReference type="Gene3D" id="1.20.1520.10">
    <property type="entry name" value="ADP-ribosylation factor-like 2-binding protein, domain"/>
    <property type="match status" value="1"/>
</dbReference>
<dbReference type="InterPro" id="IPR023379">
    <property type="entry name" value="BART_dom"/>
</dbReference>
<comment type="caution">
    <text evidence="12">The sequence shown here is derived from an EMBL/GenBank/DDBJ whole genome shotgun (WGS) entry which is preliminary data.</text>
</comment>
<comment type="subcellular location">
    <subcellularLocation>
        <location evidence="1">Cell projection</location>
        <location evidence="1">Cilium</location>
    </subcellularLocation>
    <subcellularLocation>
        <location evidence="2">Cytoplasm</location>
    </subcellularLocation>
</comment>
<evidence type="ECO:0000256" key="7">
    <source>
        <dbReference type="ARBA" id="ARBA00023069"/>
    </source>
</evidence>
<evidence type="ECO:0000256" key="8">
    <source>
        <dbReference type="ARBA" id="ARBA00023273"/>
    </source>
</evidence>
<dbReference type="OrthoDB" id="272687at2759"/>
<dbReference type="OMA" id="MIEAMME"/>
<evidence type="ECO:0000313" key="12">
    <source>
        <dbReference type="EMBL" id="KPI84069.1"/>
    </source>
</evidence>
<evidence type="ECO:0000256" key="10">
    <source>
        <dbReference type="SAM" id="MobiDB-lite"/>
    </source>
</evidence>
<dbReference type="GO" id="GO:0097546">
    <property type="term" value="C:ciliary base"/>
    <property type="evidence" value="ECO:0007669"/>
    <property type="project" value="TreeGrafter"/>
</dbReference>
<keyword evidence="6" id="KW-0175">Coiled coil</keyword>
<evidence type="ECO:0000259" key="11">
    <source>
        <dbReference type="Pfam" id="PF11527"/>
    </source>
</evidence>
<dbReference type="GO" id="GO:0005930">
    <property type="term" value="C:axoneme"/>
    <property type="evidence" value="ECO:0007669"/>
    <property type="project" value="TreeGrafter"/>
</dbReference>
<evidence type="ECO:0000313" key="13">
    <source>
        <dbReference type="Proteomes" id="UP000038009"/>
    </source>
</evidence>
<dbReference type="PANTHER" id="PTHR21532">
    <property type="entry name" value="PHOSPHODIESTERASE HL"/>
    <property type="match status" value="1"/>
</dbReference>
<dbReference type="VEuPathDB" id="TriTrypDB:Lsey_0292_0030"/>
<protein>
    <recommendedName>
        <fullName evidence="4">Cilia- and flagella-associated protein 36</fullName>
    </recommendedName>
    <alternativeName>
        <fullName evidence="9">Coiled-coil domain-containing protein 104</fullName>
    </alternativeName>
</protein>
<dbReference type="AlphaFoldDB" id="A0A0N0P3F6"/>
<sequence>MSENSWITEGLVQFSESPLWKTPVENFIDDNCCIFSTDAEMKLEYTVVHHKFRELVDTLLTSCVEELGVPMETAVEALRTALQDRSDDANARTQRSAAKKMLTQVFSVDNFSMFYTLMVKRNLELDILACASLAAHGVNLDDGVLHSTEEVYGKKDKMPARKQRAFEANGQVADDDALRLAIEASLQDPQSQEQIRAYSEVCAQENMNLQVEDAEREAQHQRIELEESLRDQTSTPEVEKYRKERLELIDNNKNSQILSIQSHTMSGPKQSFYHDKRRPIAEFSCPEIPEMPLPAQSPQPTTAQAPLPPPSSTVLPPIGHQQGALPSISRKSAAAVPSGAAGTATPSPTATTTTGVALPAPAQPDKKELERRVQYMREQREIILARNRATRQEQLDSCVQQGNPVSGGSGSAAAATGTQKDLTVEIARRLRGDLVGEGRKRAN</sequence>
<feature type="region of interest" description="Disordered" evidence="10">
    <location>
        <begin position="395"/>
        <end position="423"/>
    </location>
</feature>
<keyword evidence="13" id="KW-1185">Reference proteome</keyword>
<dbReference type="PANTHER" id="PTHR21532:SF0">
    <property type="entry name" value="CILIA- AND FLAGELLA-ASSOCIATED PROTEIN 36"/>
    <property type="match status" value="1"/>
</dbReference>
<dbReference type="Pfam" id="PF11527">
    <property type="entry name" value="ARL2_Bind_BART"/>
    <property type="match status" value="1"/>
</dbReference>
<name>A0A0N0P3F6_LEPSE</name>
<evidence type="ECO:0000256" key="4">
    <source>
        <dbReference type="ARBA" id="ARBA00021815"/>
    </source>
</evidence>
<feature type="compositionally biased region" description="Low complexity" evidence="10">
    <location>
        <begin position="332"/>
        <end position="360"/>
    </location>
</feature>
<dbReference type="InterPro" id="IPR038888">
    <property type="entry name" value="CFAP36"/>
</dbReference>
<feature type="compositionally biased region" description="Basic and acidic residues" evidence="10">
    <location>
        <begin position="218"/>
        <end position="230"/>
    </location>
</feature>
<keyword evidence="8" id="KW-0966">Cell projection</keyword>
<evidence type="ECO:0000256" key="6">
    <source>
        <dbReference type="ARBA" id="ARBA00023054"/>
    </source>
</evidence>
<feature type="region of interest" description="Disordered" evidence="10">
    <location>
        <begin position="218"/>
        <end position="238"/>
    </location>
</feature>
<keyword evidence="7" id="KW-0969">Cilium</keyword>
<dbReference type="Proteomes" id="UP000038009">
    <property type="component" value="Unassembled WGS sequence"/>
</dbReference>
<accession>A0A0N0P3F6</accession>
<organism evidence="12 13">
    <name type="scientific">Leptomonas seymouri</name>
    <dbReference type="NCBI Taxonomy" id="5684"/>
    <lineage>
        <taxon>Eukaryota</taxon>
        <taxon>Discoba</taxon>
        <taxon>Euglenozoa</taxon>
        <taxon>Kinetoplastea</taxon>
        <taxon>Metakinetoplastina</taxon>
        <taxon>Trypanosomatida</taxon>
        <taxon>Trypanosomatidae</taxon>
        <taxon>Leishmaniinae</taxon>
        <taxon>Leptomonas</taxon>
    </lineage>
</organism>
<gene>
    <name evidence="12" type="ORF">ABL78_6872</name>
</gene>
<evidence type="ECO:0000256" key="2">
    <source>
        <dbReference type="ARBA" id="ARBA00004496"/>
    </source>
</evidence>